<dbReference type="InterPro" id="IPR012347">
    <property type="entry name" value="Ferritin-like"/>
</dbReference>
<protein>
    <submittedName>
        <fullName evidence="4">Rubrerythrin</fullName>
    </submittedName>
</protein>
<dbReference type="PANTHER" id="PTHR30295">
    <property type="entry name" value="BACTERIOFERRITIN"/>
    <property type="match status" value="1"/>
</dbReference>
<dbReference type="InterPro" id="IPR009040">
    <property type="entry name" value="Ferritin-like_diiron"/>
</dbReference>
<accession>A0A7M2WYJ4</accession>
<dbReference type="SUPFAM" id="SSF47240">
    <property type="entry name" value="Ferritin-like"/>
    <property type="match status" value="1"/>
</dbReference>
<dbReference type="GO" id="GO:0006879">
    <property type="term" value="P:intracellular iron ion homeostasis"/>
    <property type="evidence" value="ECO:0007669"/>
    <property type="project" value="UniProtKB-KW"/>
</dbReference>
<dbReference type="InterPro" id="IPR008331">
    <property type="entry name" value="Ferritin_DPS_dom"/>
</dbReference>
<evidence type="ECO:0000313" key="5">
    <source>
        <dbReference type="Proteomes" id="UP000593765"/>
    </source>
</evidence>
<dbReference type="GO" id="GO:0004322">
    <property type="term" value="F:ferroxidase activity"/>
    <property type="evidence" value="ECO:0007669"/>
    <property type="project" value="TreeGrafter"/>
</dbReference>
<evidence type="ECO:0000256" key="1">
    <source>
        <dbReference type="ARBA" id="ARBA00022434"/>
    </source>
</evidence>
<keyword evidence="1" id="KW-0409">Iron storage</keyword>
<keyword evidence="5" id="KW-1185">Reference proteome</keyword>
<dbReference type="InterPro" id="IPR009078">
    <property type="entry name" value="Ferritin-like_SF"/>
</dbReference>
<gene>
    <name evidence="4" type="ORF">IPV69_25990</name>
</gene>
<keyword evidence="2" id="KW-0408">Iron</keyword>
<proteinExistence type="predicted"/>
<sequence length="158" mass="17743">MIIPNETKRKEIVDLLIQAYWMEVETVASYIANSINPDGVRAKEIKNSLAADITAELGHAQLFGKRIKELYGRVPGSMEIRPNQKSLQPAEDPTDIVHVIKGVIEAEQGAINHYRKIIETCEGTDYVTADMVTTILADEEGHLREFEGFLKEYEKGGR</sequence>
<dbReference type="PROSITE" id="PS50905">
    <property type="entry name" value="FERRITIN_LIKE"/>
    <property type="match status" value="1"/>
</dbReference>
<dbReference type="KEGG" id="hbs:IPV69_25990"/>
<dbReference type="Gene3D" id="1.20.1260.10">
    <property type="match status" value="1"/>
</dbReference>
<dbReference type="GO" id="GO:0020037">
    <property type="term" value="F:heme binding"/>
    <property type="evidence" value="ECO:0007669"/>
    <property type="project" value="TreeGrafter"/>
</dbReference>
<evidence type="ECO:0000259" key="3">
    <source>
        <dbReference type="PROSITE" id="PS50905"/>
    </source>
</evidence>
<evidence type="ECO:0000313" key="4">
    <source>
        <dbReference type="EMBL" id="QOV89600.1"/>
    </source>
</evidence>
<dbReference type="GO" id="GO:0008199">
    <property type="term" value="F:ferric iron binding"/>
    <property type="evidence" value="ECO:0007669"/>
    <property type="project" value="InterPro"/>
</dbReference>
<dbReference type="PANTHER" id="PTHR30295:SF1">
    <property type="entry name" value="DNA PROTECTION DURING STARVATION PROTEIN"/>
    <property type="match status" value="1"/>
</dbReference>
<evidence type="ECO:0000256" key="2">
    <source>
        <dbReference type="ARBA" id="ARBA00023004"/>
    </source>
</evidence>
<dbReference type="RefSeq" id="WP_206292649.1">
    <property type="nucleotide sequence ID" value="NZ_CP063458.1"/>
</dbReference>
<dbReference type="AlphaFoldDB" id="A0A7M2WYJ4"/>
<dbReference type="GO" id="GO:0005829">
    <property type="term" value="C:cytosol"/>
    <property type="evidence" value="ECO:0007669"/>
    <property type="project" value="TreeGrafter"/>
</dbReference>
<organism evidence="4 5">
    <name type="scientific">Humisphaera borealis</name>
    <dbReference type="NCBI Taxonomy" id="2807512"/>
    <lineage>
        <taxon>Bacteria</taxon>
        <taxon>Pseudomonadati</taxon>
        <taxon>Planctomycetota</taxon>
        <taxon>Phycisphaerae</taxon>
        <taxon>Tepidisphaerales</taxon>
        <taxon>Tepidisphaeraceae</taxon>
        <taxon>Humisphaera</taxon>
    </lineage>
</organism>
<feature type="domain" description="Ferritin-like diiron" evidence="3">
    <location>
        <begin position="6"/>
        <end position="157"/>
    </location>
</feature>
<dbReference type="Proteomes" id="UP000593765">
    <property type="component" value="Chromosome"/>
</dbReference>
<reference evidence="4 5" key="1">
    <citation type="submission" date="2020-10" db="EMBL/GenBank/DDBJ databases">
        <title>Wide distribution of Phycisphaera-like planctomycetes from WD2101 soil group in peatlands and genome analysis of the first cultivated representative.</title>
        <authorList>
            <person name="Dedysh S.N."/>
            <person name="Beletsky A.V."/>
            <person name="Ivanova A."/>
            <person name="Kulichevskaya I.S."/>
            <person name="Suzina N.E."/>
            <person name="Philippov D.A."/>
            <person name="Rakitin A.L."/>
            <person name="Mardanov A.V."/>
            <person name="Ravin N.V."/>
        </authorList>
    </citation>
    <scope>NUCLEOTIDE SEQUENCE [LARGE SCALE GENOMIC DNA]</scope>
    <source>
        <strain evidence="4 5">M1803</strain>
    </source>
</reference>
<name>A0A7M2WYJ4_9BACT</name>
<dbReference type="Pfam" id="PF00210">
    <property type="entry name" value="Ferritin"/>
    <property type="match status" value="1"/>
</dbReference>
<dbReference type="EMBL" id="CP063458">
    <property type="protein sequence ID" value="QOV89600.1"/>
    <property type="molecule type" value="Genomic_DNA"/>
</dbReference>